<dbReference type="Proteomes" id="UP000565468">
    <property type="component" value="Unassembled WGS sequence"/>
</dbReference>
<organism evidence="2 3">
    <name type="scientific">Paenibacillus lemnae</name>
    <dbReference type="NCBI Taxonomy" id="1330551"/>
    <lineage>
        <taxon>Bacteria</taxon>
        <taxon>Bacillati</taxon>
        <taxon>Bacillota</taxon>
        <taxon>Bacilli</taxon>
        <taxon>Bacillales</taxon>
        <taxon>Paenibacillaceae</taxon>
        <taxon>Paenibacillus</taxon>
    </lineage>
</organism>
<keyword evidence="1" id="KW-0812">Transmembrane</keyword>
<evidence type="ECO:0000256" key="1">
    <source>
        <dbReference type="SAM" id="Phobius"/>
    </source>
</evidence>
<keyword evidence="1" id="KW-1133">Transmembrane helix</keyword>
<sequence length="127" mass="13539">MVVLISGAVFTLLMLVVILFQCALALGKPWGEYAMGGKFPGKFPPAMRAACLFQIVILAGIAAIVMSESGFILSRGSAFSDKGIWFVVAFSTLAVILNLITRSSKERKIWAPVSIVLFATSLVVALS</sequence>
<name>A0A848M934_PAELE</name>
<proteinExistence type="predicted"/>
<gene>
    <name evidence="2" type="ORF">HII30_12495</name>
</gene>
<feature type="transmembrane region" description="Helical" evidence="1">
    <location>
        <begin position="109"/>
        <end position="126"/>
    </location>
</feature>
<keyword evidence="3" id="KW-1185">Reference proteome</keyword>
<feature type="transmembrane region" description="Helical" evidence="1">
    <location>
        <begin position="84"/>
        <end position="103"/>
    </location>
</feature>
<dbReference type="EMBL" id="JABBPN010000010">
    <property type="protein sequence ID" value="NMO96592.1"/>
    <property type="molecule type" value="Genomic_DNA"/>
</dbReference>
<feature type="transmembrane region" description="Helical" evidence="1">
    <location>
        <begin position="49"/>
        <end position="72"/>
    </location>
</feature>
<dbReference type="AlphaFoldDB" id="A0A848M934"/>
<accession>A0A848M934</accession>
<keyword evidence="1" id="KW-0472">Membrane</keyword>
<dbReference type="RefSeq" id="WP_169505370.1">
    <property type="nucleotide sequence ID" value="NZ_JABBPN010000010.1"/>
</dbReference>
<evidence type="ECO:0000313" key="3">
    <source>
        <dbReference type="Proteomes" id="UP000565468"/>
    </source>
</evidence>
<reference evidence="2 3" key="1">
    <citation type="submission" date="2020-04" db="EMBL/GenBank/DDBJ databases">
        <title>Paenibacillus algicola sp. nov., a novel marine bacterium producing alginate lyase.</title>
        <authorList>
            <person name="Huang H."/>
        </authorList>
    </citation>
    <scope>NUCLEOTIDE SEQUENCE [LARGE SCALE GENOMIC DNA]</scope>
    <source>
        <strain evidence="2 3">L7-75</strain>
    </source>
</reference>
<protein>
    <submittedName>
        <fullName evidence="2">Uncharacterized protein</fullName>
    </submittedName>
</protein>
<evidence type="ECO:0000313" key="2">
    <source>
        <dbReference type="EMBL" id="NMO96592.1"/>
    </source>
</evidence>
<comment type="caution">
    <text evidence="2">The sequence shown here is derived from an EMBL/GenBank/DDBJ whole genome shotgun (WGS) entry which is preliminary data.</text>
</comment>